<dbReference type="EMBL" id="HBIN01014231">
    <property type="protein sequence ID" value="CAE0440630.1"/>
    <property type="molecule type" value="Transcribed_RNA"/>
</dbReference>
<reference evidence="2" key="1">
    <citation type="submission" date="2021-01" db="EMBL/GenBank/DDBJ databases">
        <authorList>
            <person name="Corre E."/>
            <person name="Pelletier E."/>
            <person name="Niang G."/>
            <person name="Scheremetjew M."/>
            <person name="Finn R."/>
            <person name="Kale V."/>
            <person name="Holt S."/>
            <person name="Cochrane G."/>
            <person name="Meng A."/>
            <person name="Brown T."/>
            <person name="Cohen L."/>
        </authorList>
    </citation>
    <scope>NUCLEOTIDE SEQUENCE</scope>
    <source>
        <strain evidence="2">GSBS06</strain>
    </source>
</reference>
<feature type="compositionally biased region" description="Acidic residues" evidence="1">
    <location>
        <begin position="90"/>
        <end position="104"/>
    </location>
</feature>
<gene>
    <name evidence="2" type="ORF">ASTO00021_LOCUS10764</name>
</gene>
<feature type="region of interest" description="Disordered" evidence="1">
    <location>
        <begin position="206"/>
        <end position="234"/>
    </location>
</feature>
<sequence length="385" mass="42960">MDCSSEYEKNEVLSVSSVEISRDNYMGVSDQLFPTIPVVAPLSNEELEPNHEPHEIAAILDAVVISKIVRPIQDEPLQKSPEKAGNDLDSPLEIEDSVDSCDDDENHKTGSDEHVVFDTDALGSQSERYPEGDEHDKDLDFSFKNKKLEVPEISSAETNILEKSLGPCKDDYDERHKIYPNKETVDNEQHVIEVIDDMIAAASQHETHKLQTLQDDSTEASLGEPSEKMQSNNALKDEMVSDITSDDISLKHSSGLSSDDKENESLDCALSKTDDSTDTIYQAEKCSYHTDSNVESSDTDDDYSTMIDAASTFYNQLSFYPTGAKGLPVIPGSHLSSEFSETHNKSPPKKRTVRKNKIRLDIETERIARIITTSHDSRYSFCLTI</sequence>
<feature type="region of interest" description="Disordered" evidence="1">
    <location>
        <begin position="75"/>
        <end position="138"/>
    </location>
</feature>
<accession>A0A7S3PIQ8</accession>
<name>A0A7S3PIQ8_9STRA</name>
<feature type="compositionally biased region" description="Basic and acidic residues" evidence="1">
    <location>
        <begin position="128"/>
        <end position="138"/>
    </location>
</feature>
<feature type="compositionally biased region" description="Basic and acidic residues" evidence="1">
    <location>
        <begin position="75"/>
        <end position="86"/>
    </location>
</feature>
<feature type="compositionally biased region" description="Basic and acidic residues" evidence="1">
    <location>
        <begin position="105"/>
        <end position="117"/>
    </location>
</feature>
<organism evidence="2">
    <name type="scientific">Aplanochytrium stocchinoi</name>
    <dbReference type="NCBI Taxonomy" id="215587"/>
    <lineage>
        <taxon>Eukaryota</taxon>
        <taxon>Sar</taxon>
        <taxon>Stramenopiles</taxon>
        <taxon>Bigyra</taxon>
        <taxon>Labyrinthulomycetes</taxon>
        <taxon>Thraustochytrida</taxon>
        <taxon>Thraustochytriidae</taxon>
        <taxon>Aplanochytrium</taxon>
    </lineage>
</organism>
<evidence type="ECO:0000256" key="1">
    <source>
        <dbReference type="SAM" id="MobiDB-lite"/>
    </source>
</evidence>
<evidence type="ECO:0000313" key="2">
    <source>
        <dbReference type="EMBL" id="CAE0440630.1"/>
    </source>
</evidence>
<protein>
    <submittedName>
        <fullName evidence="2">Uncharacterized protein</fullName>
    </submittedName>
</protein>
<proteinExistence type="predicted"/>
<dbReference type="AlphaFoldDB" id="A0A7S3PIQ8"/>